<evidence type="ECO:0000313" key="2">
    <source>
        <dbReference type="EMBL" id="KAK3053886.1"/>
    </source>
</evidence>
<feature type="region of interest" description="Disordered" evidence="1">
    <location>
        <begin position="1"/>
        <end position="94"/>
    </location>
</feature>
<feature type="compositionally biased region" description="Low complexity" evidence="1">
    <location>
        <begin position="15"/>
        <end position="31"/>
    </location>
</feature>
<proteinExistence type="predicted"/>
<dbReference type="EMBL" id="JAWDJX010000014">
    <property type="protein sequence ID" value="KAK3053886.1"/>
    <property type="molecule type" value="Genomic_DNA"/>
</dbReference>
<protein>
    <submittedName>
        <fullName evidence="2">Uncharacterized protein</fullName>
    </submittedName>
</protein>
<gene>
    <name evidence="2" type="ORF">LTR09_005166</name>
</gene>
<evidence type="ECO:0000256" key="1">
    <source>
        <dbReference type="SAM" id="MobiDB-lite"/>
    </source>
</evidence>
<feature type="compositionally biased region" description="Basic and acidic residues" evidence="1">
    <location>
        <begin position="32"/>
        <end position="51"/>
    </location>
</feature>
<comment type="caution">
    <text evidence="2">The sequence shown here is derived from an EMBL/GenBank/DDBJ whole genome shotgun (WGS) entry which is preliminary data.</text>
</comment>
<organism evidence="2 3">
    <name type="scientific">Extremus antarcticus</name>
    <dbReference type="NCBI Taxonomy" id="702011"/>
    <lineage>
        <taxon>Eukaryota</taxon>
        <taxon>Fungi</taxon>
        <taxon>Dikarya</taxon>
        <taxon>Ascomycota</taxon>
        <taxon>Pezizomycotina</taxon>
        <taxon>Dothideomycetes</taxon>
        <taxon>Dothideomycetidae</taxon>
        <taxon>Mycosphaerellales</taxon>
        <taxon>Extremaceae</taxon>
        <taxon>Extremus</taxon>
    </lineage>
</organism>
<name>A0AAJ0DH80_9PEZI</name>
<dbReference type="Proteomes" id="UP001271007">
    <property type="component" value="Unassembled WGS sequence"/>
</dbReference>
<dbReference type="AlphaFoldDB" id="A0AAJ0DH80"/>
<sequence>MESLMNRMYKKKAAEQQPSASSSSAAQTSNFARKDGQKERLMLDSYERQGDRQPGNGSRAKAALLPLKRVQSMVSSQPSFTKEKPKQKIPLADTRKGKILDTAAAFIGLPHICSNE</sequence>
<evidence type="ECO:0000313" key="3">
    <source>
        <dbReference type="Proteomes" id="UP001271007"/>
    </source>
</evidence>
<reference evidence="2" key="1">
    <citation type="submission" date="2023-04" db="EMBL/GenBank/DDBJ databases">
        <title>Black Yeasts Isolated from many extreme environments.</title>
        <authorList>
            <person name="Coleine C."/>
            <person name="Stajich J.E."/>
            <person name="Selbmann L."/>
        </authorList>
    </citation>
    <scope>NUCLEOTIDE SEQUENCE</scope>
    <source>
        <strain evidence="2">CCFEE 5312</strain>
    </source>
</reference>
<accession>A0AAJ0DH80</accession>
<keyword evidence="3" id="KW-1185">Reference proteome</keyword>